<evidence type="ECO:0000256" key="1">
    <source>
        <dbReference type="SAM" id="MobiDB-lite"/>
    </source>
</evidence>
<reference evidence="4 5" key="1">
    <citation type="submission" date="2021-01" db="EMBL/GenBank/DDBJ databases">
        <title>Whole genome shotgun sequence of Catellatospora bangladeshensis NBRC 107357.</title>
        <authorList>
            <person name="Komaki H."/>
            <person name="Tamura T."/>
        </authorList>
    </citation>
    <scope>NUCLEOTIDE SEQUENCE [LARGE SCALE GENOMIC DNA]</scope>
    <source>
        <strain evidence="4 5">NBRC 107357</strain>
    </source>
</reference>
<accession>A0A8J3NIW3</accession>
<evidence type="ECO:0000256" key="2">
    <source>
        <dbReference type="SAM" id="Phobius"/>
    </source>
</evidence>
<name>A0A8J3NIW3_9ACTN</name>
<dbReference type="NCBIfam" id="TIGR01167">
    <property type="entry name" value="LPXTG_anchor"/>
    <property type="match status" value="1"/>
</dbReference>
<keyword evidence="3" id="KW-0732">Signal</keyword>
<dbReference type="AlphaFoldDB" id="A0A8J3NIW3"/>
<evidence type="ECO:0000313" key="4">
    <source>
        <dbReference type="EMBL" id="GIF79775.1"/>
    </source>
</evidence>
<comment type="caution">
    <text evidence="4">The sequence shown here is derived from an EMBL/GenBank/DDBJ whole genome shotgun (WGS) entry which is preliminary data.</text>
</comment>
<protein>
    <recommendedName>
        <fullName evidence="6">LPXTG cell wall anchor domain-containing protein</fullName>
    </recommendedName>
</protein>
<dbReference type="Proteomes" id="UP000601223">
    <property type="component" value="Unassembled WGS sequence"/>
</dbReference>
<keyword evidence="2" id="KW-1133">Transmembrane helix</keyword>
<keyword evidence="5" id="KW-1185">Reference proteome</keyword>
<gene>
    <name evidence="4" type="ORF">Cba03nite_11240</name>
</gene>
<evidence type="ECO:0000313" key="5">
    <source>
        <dbReference type="Proteomes" id="UP000601223"/>
    </source>
</evidence>
<keyword evidence="2" id="KW-0812">Transmembrane</keyword>
<feature type="chain" id="PRO_5038931270" description="LPXTG cell wall anchor domain-containing protein" evidence="3">
    <location>
        <begin position="29"/>
        <end position="240"/>
    </location>
</feature>
<sequence length="240" mass="23873">MRQRWTSRLAVVAAAGLLSLGTATAAWAGTTLPIHSSHVPTTAAGFGSKSCTGPFASLPAGKDGWHFVLPNASGDDFTSLSATFSNGTTAVVTSKDSAAPSTGTGWSGYIDNAGASDKHVYLITDAGWTLTAASADVEGATADGYFNLSHTCAGTPSSPSPSPSTSTSPSPSSSPEPSGTPEPSDSPDPSGTPAPSPSEPGLPVTGTAVTGIVLAGLVLVAGGAVTLFMVRRRRDLPTEA</sequence>
<evidence type="ECO:0008006" key="6">
    <source>
        <dbReference type="Google" id="ProtNLM"/>
    </source>
</evidence>
<evidence type="ECO:0000256" key="3">
    <source>
        <dbReference type="SAM" id="SignalP"/>
    </source>
</evidence>
<feature type="region of interest" description="Disordered" evidence="1">
    <location>
        <begin position="153"/>
        <end position="203"/>
    </location>
</feature>
<feature type="compositionally biased region" description="Pro residues" evidence="1">
    <location>
        <begin position="172"/>
        <end position="200"/>
    </location>
</feature>
<proteinExistence type="predicted"/>
<feature type="compositionally biased region" description="Low complexity" evidence="1">
    <location>
        <begin position="153"/>
        <end position="171"/>
    </location>
</feature>
<feature type="transmembrane region" description="Helical" evidence="2">
    <location>
        <begin position="208"/>
        <end position="230"/>
    </location>
</feature>
<keyword evidence="2" id="KW-0472">Membrane</keyword>
<organism evidence="4 5">
    <name type="scientific">Catellatospora bangladeshensis</name>
    <dbReference type="NCBI Taxonomy" id="310355"/>
    <lineage>
        <taxon>Bacteria</taxon>
        <taxon>Bacillati</taxon>
        <taxon>Actinomycetota</taxon>
        <taxon>Actinomycetes</taxon>
        <taxon>Micromonosporales</taxon>
        <taxon>Micromonosporaceae</taxon>
        <taxon>Catellatospora</taxon>
    </lineage>
</organism>
<feature type="signal peptide" evidence="3">
    <location>
        <begin position="1"/>
        <end position="28"/>
    </location>
</feature>
<dbReference type="EMBL" id="BONF01000008">
    <property type="protein sequence ID" value="GIF79775.1"/>
    <property type="molecule type" value="Genomic_DNA"/>
</dbReference>